<evidence type="ECO:0000256" key="2">
    <source>
        <dbReference type="ARBA" id="ARBA00022679"/>
    </source>
</evidence>
<dbReference type="GO" id="GO:0005737">
    <property type="term" value="C:cytoplasm"/>
    <property type="evidence" value="ECO:0007669"/>
    <property type="project" value="TreeGrafter"/>
</dbReference>
<dbReference type="Pfam" id="PF01555">
    <property type="entry name" value="N6_N4_Mtase"/>
    <property type="match status" value="1"/>
</dbReference>
<dbReference type="InterPro" id="IPR002941">
    <property type="entry name" value="DNA_methylase_N4/N6"/>
</dbReference>
<feature type="domain" description="DNA methylase N-4/N-6" evidence="3">
    <location>
        <begin position="23"/>
        <end position="92"/>
    </location>
</feature>
<organism evidence="4">
    <name type="scientific">marine sediment metagenome</name>
    <dbReference type="NCBI Taxonomy" id="412755"/>
    <lineage>
        <taxon>unclassified sequences</taxon>
        <taxon>metagenomes</taxon>
        <taxon>ecological metagenomes</taxon>
    </lineage>
</organism>
<dbReference type="InterPro" id="IPR001091">
    <property type="entry name" value="RM_Methyltransferase"/>
</dbReference>
<evidence type="ECO:0000259" key="3">
    <source>
        <dbReference type="Pfam" id="PF01555"/>
    </source>
</evidence>
<dbReference type="InterPro" id="IPR029063">
    <property type="entry name" value="SAM-dependent_MTases_sf"/>
</dbReference>
<keyword evidence="1" id="KW-0489">Methyltransferase</keyword>
<dbReference type="Gene3D" id="3.40.50.150">
    <property type="entry name" value="Vaccinia Virus protein VP39"/>
    <property type="match status" value="1"/>
</dbReference>
<protein>
    <recommendedName>
        <fullName evidence="3">DNA methylase N-4/N-6 domain-containing protein</fullName>
    </recommendedName>
</protein>
<evidence type="ECO:0000256" key="1">
    <source>
        <dbReference type="ARBA" id="ARBA00022603"/>
    </source>
</evidence>
<accession>X1GXG3</accession>
<dbReference type="EMBL" id="BARU01031631">
    <property type="protein sequence ID" value="GAH62591.1"/>
    <property type="molecule type" value="Genomic_DNA"/>
</dbReference>
<comment type="caution">
    <text evidence="4">The sequence shown here is derived from an EMBL/GenBank/DDBJ whole genome shotgun (WGS) entry which is preliminary data.</text>
</comment>
<reference evidence="4" key="1">
    <citation type="journal article" date="2014" name="Front. Microbiol.">
        <title>High frequency of phylogenetically diverse reductive dehalogenase-homologous genes in deep subseafloor sedimentary metagenomes.</title>
        <authorList>
            <person name="Kawai M."/>
            <person name="Futagami T."/>
            <person name="Toyoda A."/>
            <person name="Takaki Y."/>
            <person name="Nishi S."/>
            <person name="Hori S."/>
            <person name="Arai W."/>
            <person name="Tsubouchi T."/>
            <person name="Morono Y."/>
            <person name="Uchiyama I."/>
            <person name="Ito T."/>
            <person name="Fujiyama A."/>
            <person name="Inagaki F."/>
            <person name="Takami H."/>
        </authorList>
    </citation>
    <scope>NUCLEOTIDE SEQUENCE</scope>
    <source>
        <strain evidence="4">Expedition CK06-06</strain>
    </source>
</reference>
<evidence type="ECO:0000313" key="4">
    <source>
        <dbReference type="EMBL" id="GAH62591.1"/>
    </source>
</evidence>
<proteinExistence type="predicted"/>
<sequence>GKLTYNYSLGQAPDYGFRPIVGNTTKEDGDRCHPTQKPISVVRKFIKYWSNEGNIILDPFLGSGTTAVTCIETDRNFIGIEINPEYCEIAEKRIKLAYEKKRQVEIFK</sequence>
<dbReference type="GO" id="GO:0003677">
    <property type="term" value="F:DNA binding"/>
    <property type="evidence" value="ECO:0007669"/>
    <property type="project" value="InterPro"/>
</dbReference>
<dbReference type="SUPFAM" id="SSF53335">
    <property type="entry name" value="S-adenosyl-L-methionine-dependent methyltransferases"/>
    <property type="match status" value="1"/>
</dbReference>
<dbReference type="GO" id="GO:0032259">
    <property type="term" value="P:methylation"/>
    <property type="evidence" value="ECO:0007669"/>
    <property type="project" value="UniProtKB-KW"/>
</dbReference>
<dbReference type="AlphaFoldDB" id="X1GXG3"/>
<dbReference type="GO" id="GO:0008170">
    <property type="term" value="F:N-methyltransferase activity"/>
    <property type="evidence" value="ECO:0007669"/>
    <property type="project" value="InterPro"/>
</dbReference>
<keyword evidence="2" id="KW-0808">Transferase</keyword>
<dbReference type="PANTHER" id="PTHR13370:SF3">
    <property type="entry name" value="TRNA (GUANINE(10)-N2)-METHYLTRANSFERASE HOMOLOG"/>
    <property type="match status" value="1"/>
</dbReference>
<dbReference type="PRINTS" id="PR00508">
    <property type="entry name" value="S21N4MTFRASE"/>
</dbReference>
<name>X1GXG3_9ZZZZ</name>
<feature type="non-terminal residue" evidence="4">
    <location>
        <position position="1"/>
    </location>
</feature>
<gene>
    <name evidence="4" type="ORF">S03H2_50001</name>
</gene>
<dbReference type="PANTHER" id="PTHR13370">
    <property type="entry name" value="RNA METHYLASE-RELATED"/>
    <property type="match status" value="1"/>
</dbReference>